<dbReference type="EMBL" id="JBGMEK010000238">
    <property type="protein sequence ID" value="MFA0814083.1"/>
    <property type="molecule type" value="Genomic_DNA"/>
</dbReference>
<comment type="caution">
    <text evidence="1">The sequence shown here is derived from an EMBL/GenBank/DDBJ whole genome shotgun (WGS) entry which is preliminary data.</text>
</comment>
<dbReference type="Proteomes" id="UP001569428">
    <property type="component" value="Unassembled WGS sequence"/>
</dbReference>
<sequence>MCPIDNKIADQNIDAQMGTADVQGVENSEDLMSPEELKKTLSDNINRSFIQNPVHEALKDELINKPEDKL</sequence>
<protein>
    <submittedName>
        <fullName evidence="1">Uncharacterized protein</fullName>
    </submittedName>
</protein>
<proteinExistence type="predicted"/>
<organism evidence="1 2">
    <name type="scientific">Microbulbifer epialgicus</name>
    <dbReference type="NCBI Taxonomy" id="393907"/>
    <lineage>
        <taxon>Bacteria</taxon>
        <taxon>Pseudomonadati</taxon>
        <taxon>Pseudomonadota</taxon>
        <taxon>Gammaproteobacteria</taxon>
        <taxon>Cellvibrionales</taxon>
        <taxon>Microbulbiferaceae</taxon>
        <taxon>Microbulbifer</taxon>
    </lineage>
</organism>
<keyword evidence="2" id="KW-1185">Reference proteome</keyword>
<dbReference type="RefSeq" id="WP_371841931.1">
    <property type="nucleotide sequence ID" value="NZ_JBGMEK010000238.1"/>
</dbReference>
<name>A0ABV4P8T7_9GAMM</name>
<accession>A0ABV4P8T7</accession>
<evidence type="ECO:0000313" key="2">
    <source>
        <dbReference type="Proteomes" id="UP001569428"/>
    </source>
</evidence>
<reference evidence="1 2" key="1">
    <citation type="submission" date="2024-08" db="EMBL/GenBank/DDBJ databases">
        <authorList>
            <person name="Ishaq N."/>
        </authorList>
    </citation>
    <scope>NUCLEOTIDE SEQUENCE [LARGE SCALE GENOMIC DNA]</scope>
    <source>
        <strain evidence="1 2">DSM 18651</strain>
    </source>
</reference>
<evidence type="ECO:0000313" key="1">
    <source>
        <dbReference type="EMBL" id="MFA0814083.1"/>
    </source>
</evidence>
<gene>
    <name evidence="1" type="ORF">ACCI49_24765</name>
</gene>